<feature type="compositionally biased region" description="Basic and acidic residues" evidence="1">
    <location>
        <begin position="1"/>
        <end position="19"/>
    </location>
</feature>
<proteinExistence type="predicted"/>
<gene>
    <name evidence="2" type="ORF">GCM10022204_18440</name>
</gene>
<comment type="caution">
    <text evidence="2">The sequence shown here is derived from an EMBL/GenBank/DDBJ whole genome shotgun (WGS) entry which is preliminary data.</text>
</comment>
<sequence length="230" mass="26410">MIDTSFDVRSDAGGRDPDKSSPTLRRYHQLLWSKPLPGGTLFDLDTSTQSSYLHHRSDLGEFWLSSDSVIPTFSGWRDVEPILRQLDPGELEAFTHAGYTVGGMMVFPGHRVDGKMTINGARGFLRRIADRMDLTLECIRRHYLDQPSPLGVTLDRYGDFFALFEDFRGYCDFFLLQDLLRDDLSVDPFLPYDDFELSALPGDLGAYRRYRDASVRFVEARNTRVSRLHR</sequence>
<accession>A0ABP7D7V6</accession>
<keyword evidence="3" id="KW-1185">Reference proteome</keyword>
<protein>
    <submittedName>
        <fullName evidence="2">Uncharacterized protein</fullName>
    </submittedName>
</protein>
<dbReference type="Proteomes" id="UP001500051">
    <property type="component" value="Unassembled WGS sequence"/>
</dbReference>
<feature type="region of interest" description="Disordered" evidence="1">
    <location>
        <begin position="1"/>
        <end position="22"/>
    </location>
</feature>
<reference evidence="3" key="1">
    <citation type="journal article" date="2019" name="Int. J. Syst. Evol. Microbiol.">
        <title>The Global Catalogue of Microorganisms (GCM) 10K type strain sequencing project: providing services to taxonomists for standard genome sequencing and annotation.</title>
        <authorList>
            <consortium name="The Broad Institute Genomics Platform"/>
            <consortium name="The Broad Institute Genome Sequencing Center for Infectious Disease"/>
            <person name="Wu L."/>
            <person name="Ma J."/>
        </authorList>
    </citation>
    <scope>NUCLEOTIDE SEQUENCE [LARGE SCALE GENOMIC DNA]</scope>
    <source>
        <strain evidence="3">JCM 16548</strain>
    </source>
</reference>
<organism evidence="2 3">
    <name type="scientific">Microlunatus aurantiacus</name>
    <dbReference type="NCBI Taxonomy" id="446786"/>
    <lineage>
        <taxon>Bacteria</taxon>
        <taxon>Bacillati</taxon>
        <taxon>Actinomycetota</taxon>
        <taxon>Actinomycetes</taxon>
        <taxon>Propionibacteriales</taxon>
        <taxon>Propionibacteriaceae</taxon>
        <taxon>Microlunatus</taxon>
    </lineage>
</organism>
<dbReference type="Pfam" id="PF22507">
    <property type="entry name" value="DUF6994"/>
    <property type="match status" value="1"/>
</dbReference>
<evidence type="ECO:0000313" key="3">
    <source>
        <dbReference type="Proteomes" id="UP001500051"/>
    </source>
</evidence>
<evidence type="ECO:0000256" key="1">
    <source>
        <dbReference type="SAM" id="MobiDB-lite"/>
    </source>
</evidence>
<evidence type="ECO:0000313" key="2">
    <source>
        <dbReference type="EMBL" id="GAA3701867.1"/>
    </source>
</evidence>
<dbReference type="EMBL" id="BAAAYX010000004">
    <property type="protein sequence ID" value="GAA3701867.1"/>
    <property type="molecule type" value="Genomic_DNA"/>
</dbReference>
<dbReference type="RefSeq" id="WP_344812031.1">
    <property type="nucleotide sequence ID" value="NZ_BAAAYX010000004.1"/>
</dbReference>
<dbReference type="InterPro" id="IPR054263">
    <property type="entry name" value="DUF6994"/>
</dbReference>
<name>A0ABP7D7V6_9ACTN</name>